<dbReference type="InterPro" id="IPR049452">
    <property type="entry name" value="Anoctamin_TM"/>
</dbReference>
<feature type="transmembrane region" description="Helical" evidence="6">
    <location>
        <begin position="31"/>
        <end position="50"/>
    </location>
</feature>
<reference evidence="10" key="1">
    <citation type="submission" date="2025-08" db="UniProtKB">
        <authorList>
            <consortium name="RefSeq"/>
        </authorList>
    </citation>
    <scope>IDENTIFICATION</scope>
</reference>
<feature type="transmembrane region" description="Helical" evidence="6">
    <location>
        <begin position="322"/>
        <end position="344"/>
    </location>
</feature>
<organism evidence="9 10">
    <name type="scientific">Priapulus caudatus</name>
    <name type="common">Priapulid worm</name>
    <dbReference type="NCBI Taxonomy" id="37621"/>
    <lineage>
        <taxon>Eukaryota</taxon>
        <taxon>Metazoa</taxon>
        <taxon>Ecdysozoa</taxon>
        <taxon>Scalidophora</taxon>
        <taxon>Priapulida</taxon>
        <taxon>Priapulimorpha</taxon>
        <taxon>Priapulimorphida</taxon>
        <taxon>Priapulidae</taxon>
        <taxon>Priapulus</taxon>
    </lineage>
</organism>
<feature type="transmembrane region" description="Helical" evidence="6">
    <location>
        <begin position="151"/>
        <end position="175"/>
    </location>
</feature>
<feature type="transmembrane region" description="Helical" evidence="6">
    <location>
        <begin position="272"/>
        <end position="294"/>
    </location>
</feature>
<comment type="subcellular location">
    <subcellularLocation>
        <location evidence="1 6">Membrane</location>
        <topology evidence="1 6">Multi-pass membrane protein</topology>
    </subcellularLocation>
</comment>
<feature type="domain" description="Anoctamin transmembrane" evidence="8">
    <location>
        <begin position="191"/>
        <end position="469"/>
    </location>
</feature>
<sequence length="509" mass="59323">MCPQCDVKCPYWYINETCTYTRFTFLFDNPATVFFAVFMAVWATLFLEFWQRRQHVLAWDWDVQNFDDEETVRPQYEKQATEKKLNPVTQQEQPHIPWSTRFIAKTYSFCSLFFLLVLVMAAVFGVIVYRIIIGTLLYMNEKDAVRNTSSIVTSITASIINLIVIMILGQVYKLLAKLFTDMGRYNYYALLDLYCDPSGCMVELVIQLTTIMIGKQFFNNIKEIVMPKLMKWIKKILKGETEASAPRTSWERDYLVQGDPLLGFFDEYLEMVIQYGFITLFVAAFPLAPLFALLNNIMEIRIDAYKYTVEYRRPLAARAQDIGIWYSILRSITILAVIFNAFVISTTSDFIQRLVYMYGYSDNKNLEGYMNNSLSVFATKDFPANTGPDYSHITINTELRDTEFCRYRGYRFPPGDVKEYQVNLQHWHIFTAQLAFVVVFEHVVFFLAWFIAVIIPNVPQSVKDQMEREKYLAKTVIYKLESERAKKARKGQDSSIPESEARVSGLTNF</sequence>
<feature type="transmembrane region" description="Helical" evidence="6">
    <location>
        <begin position="434"/>
        <end position="458"/>
    </location>
</feature>
<dbReference type="RefSeq" id="XP_014671178.1">
    <property type="nucleotide sequence ID" value="XM_014815692.1"/>
</dbReference>
<keyword evidence="3 6" id="KW-0812">Transmembrane</keyword>
<evidence type="ECO:0000256" key="3">
    <source>
        <dbReference type="ARBA" id="ARBA00022692"/>
    </source>
</evidence>
<dbReference type="InterPro" id="IPR007632">
    <property type="entry name" value="Anoctamin"/>
</dbReference>
<dbReference type="GeneID" id="106811951"/>
<feature type="domain" description="Anoctamin transmembrane" evidence="8">
    <location>
        <begin position="20"/>
        <end position="186"/>
    </location>
</feature>
<evidence type="ECO:0000256" key="2">
    <source>
        <dbReference type="ARBA" id="ARBA00009671"/>
    </source>
</evidence>
<accession>A0ABM1EG57</accession>
<keyword evidence="4 6" id="KW-1133">Transmembrane helix</keyword>
<dbReference type="PANTHER" id="PTHR12308:SF84">
    <property type="entry name" value="ANOCTAMIN"/>
    <property type="match status" value="1"/>
</dbReference>
<evidence type="ECO:0000256" key="4">
    <source>
        <dbReference type="ARBA" id="ARBA00022989"/>
    </source>
</evidence>
<dbReference type="PANTHER" id="PTHR12308">
    <property type="entry name" value="ANOCTAMIN"/>
    <property type="match status" value="1"/>
</dbReference>
<keyword evidence="9" id="KW-1185">Reference proteome</keyword>
<name>A0ABM1EG57_PRICU</name>
<gene>
    <name evidence="10" type="primary">LOC106811951</name>
</gene>
<evidence type="ECO:0000256" key="6">
    <source>
        <dbReference type="RuleBase" id="RU280814"/>
    </source>
</evidence>
<feature type="transmembrane region" description="Helical" evidence="6">
    <location>
        <begin position="112"/>
        <end position="139"/>
    </location>
</feature>
<evidence type="ECO:0000256" key="5">
    <source>
        <dbReference type="ARBA" id="ARBA00023136"/>
    </source>
</evidence>
<comment type="caution">
    <text evidence="6">Lacks conserved residue(s) required for the propagation of feature annotation.</text>
</comment>
<evidence type="ECO:0000313" key="9">
    <source>
        <dbReference type="Proteomes" id="UP000695022"/>
    </source>
</evidence>
<comment type="similarity">
    <text evidence="2 6">Belongs to the anoctamin family.</text>
</comment>
<feature type="region of interest" description="Disordered" evidence="7">
    <location>
        <begin position="489"/>
        <end position="509"/>
    </location>
</feature>
<evidence type="ECO:0000259" key="8">
    <source>
        <dbReference type="Pfam" id="PF04547"/>
    </source>
</evidence>
<evidence type="ECO:0000256" key="1">
    <source>
        <dbReference type="ARBA" id="ARBA00004141"/>
    </source>
</evidence>
<dbReference type="Proteomes" id="UP000695022">
    <property type="component" value="Unplaced"/>
</dbReference>
<evidence type="ECO:0000313" key="10">
    <source>
        <dbReference type="RefSeq" id="XP_014671178.1"/>
    </source>
</evidence>
<keyword evidence="5 6" id="KW-0472">Membrane</keyword>
<protein>
    <recommendedName>
        <fullName evidence="6">Anoctamin</fullName>
    </recommendedName>
</protein>
<evidence type="ECO:0000256" key="7">
    <source>
        <dbReference type="SAM" id="MobiDB-lite"/>
    </source>
</evidence>
<proteinExistence type="inferred from homology"/>
<dbReference type="Pfam" id="PF04547">
    <property type="entry name" value="Anoctamin"/>
    <property type="match status" value="2"/>
</dbReference>